<evidence type="ECO:0000256" key="1">
    <source>
        <dbReference type="ARBA" id="ARBA00023450"/>
    </source>
</evidence>
<feature type="domain" description="HNH nuclease" evidence="3">
    <location>
        <begin position="336"/>
        <end position="386"/>
    </location>
</feature>
<dbReference type="AlphaFoldDB" id="A0A0M5LYC4"/>
<dbReference type="CDD" id="cd00085">
    <property type="entry name" value="HNHc"/>
    <property type="match status" value="1"/>
</dbReference>
<dbReference type="GO" id="GO:0008270">
    <property type="term" value="F:zinc ion binding"/>
    <property type="evidence" value="ECO:0007669"/>
    <property type="project" value="InterPro"/>
</dbReference>
<dbReference type="PATRIC" id="fig|656366.3.peg.1678"/>
<dbReference type="InterPro" id="IPR002711">
    <property type="entry name" value="HNH"/>
</dbReference>
<organism evidence="4 5">
    <name type="scientific">Arthrobacter alpinus</name>
    <dbReference type="NCBI Taxonomy" id="656366"/>
    <lineage>
        <taxon>Bacteria</taxon>
        <taxon>Bacillati</taxon>
        <taxon>Actinomycetota</taxon>
        <taxon>Actinomycetes</taxon>
        <taxon>Micrococcales</taxon>
        <taxon>Micrococcaceae</taxon>
        <taxon>Arthrobacter</taxon>
    </lineage>
</organism>
<proteinExistence type="inferred from homology"/>
<name>A0A0M5LYC4_9MICC</name>
<feature type="region of interest" description="Disordered" evidence="2">
    <location>
        <begin position="404"/>
        <end position="425"/>
    </location>
</feature>
<comment type="similarity">
    <text evidence="1">Belongs to the Rv1128c/1148c/1588c/1702c/1945/3466 family.</text>
</comment>
<reference evidence="5" key="1">
    <citation type="submission" date="2015-09" db="EMBL/GenBank/DDBJ databases">
        <title>Complete genome of Arthrobacter alpinus strain R3.8.</title>
        <authorList>
            <person name="See-Too W.S."/>
            <person name="Chan K.G."/>
        </authorList>
    </citation>
    <scope>NUCLEOTIDE SEQUENCE [LARGE SCALE GENOMIC DNA]</scope>
    <source>
        <strain evidence="5">R3.8</strain>
    </source>
</reference>
<evidence type="ECO:0000313" key="5">
    <source>
        <dbReference type="Proteomes" id="UP000062833"/>
    </source>
</evidence>
<dbReference type="GO" id="GO:0003676">
    <property type="term" value="F:nucleic acid binding"/>
    <property type="evidence" value="ECO:0007669"/>
    <property type="project" value="InterPro"/>
</dbReference>
<dbReference type="EMBL" id="CP012677">
    <property type="protein sequence ID" value="ALE94087.1"/>
    <property type="molecule type" value="Genomic_DNA"/>
</dbReference>
<gene>
    <name evidence="4" type="ORF">AOC05_07850</name>
</gene>
<keyword evidence="5" id="KW-1185">Reference proteome</keyword>
<accession>A0A0M5LYC4</accession>
<dbReference type="InterPro" id="IPR003615">
    <property type="entry name" value="HNH_nuc"/>
</dbReference>
<dbReference type="Pfam" id="PF01844">
    <property type="entry name" value="HNH"/>
    <property type="match status" value="1"/>
</dbReference>
<dbReference type="KEGG" id="aaq:AOC05_07850"/>
<dbReference type="GO" id="GO:0004519">
    <property type="term" value="F:endonuclease activity"/>
    <property type="evidence" value="ECO:0007669"/>
    <property type="project" value="InterPro"/>
</dbReference>
<evidence type="ECO:0000259" key="3">
    <source>
        <dbReference type="SMART" id="SM00507"/>
    </source>
</evidence>
<protein>
    <recommendedName>
        <fullName evidence="3">HNH nuclease domain-containing protein</fullName>
    </recommendedName>
</protein>
<dbReference type="Proteomes" id="UP000062833">
    <property type="component" value="Chromosome"/>
</dbReference>
<feature type="compositionally biased region" description="Polar residues" evidence="2">
    <location>
        <begin position="405"/>
        <end position="414"/>
    </location>
</feature>
<dbReference type="SMART" id="SM00507">
    <property type="entry name" value="HNHc"/>
    <property type="match status" value="1"/>
</dbReference>
<sequence>MDTVLAQAGAALIGAIRELENAKNAAAAAQAKAEVLFAVVEQARQLYAGVRGEDLGKGTAAQIALARRESPVVGARLLKSAIRLVREFPEVLAVCSTGALTEYRGQIIATESEFLSPEQRSRIDAELATDPGVLETMGNKQLVSAVRVMAYRMEPDAFVKRLTKAESQRCVTLRPAADGMTYLSALLPLRQGVAALKSLTQAADSARAQGDGRGKGQLMADALVHRLACHLPCVGDGEPTPTGNGDQAANSRRGDCFSTREADVHLDLIMTDGSLFDGANEPAVLTGYQPIPAPVAQRMVMNTAGQAQVWLRRLYTHPDTRELIAMDSKARLFPDGMKRFLFDQDQLCATPWCDAPIREYDHIKSFAAGGRTTVGNGQGLCQACNLAKESLGWANAPDGAVITPTGHQYASTRPTLPGTDRRRDK</sequence>
<dbReference type="Gene3D" id="1.10.30.50">
    <property type="match status" value="1"/>
</dbReference>
<dbReference type="InterPro" id="IPR003870">
    <property type="entry name" value="DUF222"/>
</dbReference>
<evidence type="ECO:0000313" key="4">
    <source>
        <dbReference type="EMBL" id="ALE94087.1"/>
    </source>
</evidence>
<evidence type="ECO:0000256" key="2">
    <source>
        <dbReference type="SAM" id="MobiDB-lite"/>
    </source>
</evidence>
<dbReference type="Pfam" id="PF02720">
    <property type="entry name" value="DUF222"/>
    <property type="match status" value="1"/>
</dbReference>